<dbReference type="PATRIC" id="fig|1280950.3.peg.3243"/>
<dbReference type="GO" id="GO:0008654">
    <property type="term" value="P:phospholipid biosynthetic process"/>
    <property type="evidence" value="ECO:0007669"/>
    <property type="project" value="InterPro"/>
</dbReference>
<evidence type="ECO:0000313" key="4">
    <source>
        <dbReference type="EMBL" id="KCZ87933.1"/>
    </source>
</evidence>
<evidence type="ECO:0000256" key="3">
    <source>
        <dbReference type="SAM" id="Phobius"/>
    </source>
</evidence>
<dbReference type="PROSITE" id="PS00379">
    <property type="entry name" value="CDP_ALCOHOL_P_TRANSF"/>
    <property type="match status" value="1"/>
</dbReference>
<keyword evidence="3" id="KW-0812">Transmembrane</keyword>
<keyword evidence="5" id="KW-1185">Reference proteome</keyword>
<sequence>MTKPHVVVRLLGETSVRLWGLDLAEWQRRSWTKVGAAKVGTQDGRLLTGMEWVLSPALQRTLLATPGAALLVEDGSGSGQRLAALHLPDEVEADRFAGLVGQTIADPETLRAAGLTPGNVNDFADPYDKALRKREAPYALSLQETPPHKVERVLFKGSYKGVTDLVTKYAWPIPAFHATRLAARLHLSPNMVTTASLGFVCLAFWFFWIGAWLPGILAAWSMTFLDTVDGKLARTTMTYSRWGNIYDHGIDLIHPPFWYWAIFHGLMQAPGGPSDGLLFMSLGAILVGYVLNRLEEGFFMRYFGFHIHVWRPIDSRARVITARRNPNMLIFMLAVLVGQPGWGFVAIAVWTILCLVFHGVRLFQALAQPDKPVVWMES</sequence>
<keyword evidence="3" id="KW-1133">Transmembrane helix</keyword>
<dbReference type="InterPro" id="IPR000462">
    <property type="entry name" value="CDP-OH_P_trans"/>
</dbReference>
<feature type="transmembrane region" description="Helical" evidence="3">
    <location>
        <begin position="328"/>
        <end position="353"/>
    </location>
</feature>
<protein>
    <submittedName>
        <fullName evidence="4">Putative phosphatidyltransferase</fullName>
    </submittedName>
</protein>
<dbReference type="GO" id="GO:0016020">
    <property type="term" value="C:membrane"/>
    <property type="evidence" value="ECO:0007669"/>
    <property type="project" value="InterPro"/>
</dbReference>
<reference evidence="4 5" key="1">
    <citation type="journal article" date="2014" name="Antonie Van Leeuwenhoek">
        <title>Hyphomonas beringensis sp. nov. and Hyphomonas chukchiensis sp. nov., isolated from surface seawater of the Bering Sea and Chukchi Sea.</title>
        <authorList>
            <person name="Li C."/>
            <person name="Lai Q."/>
            <person name="Li G."/>
            <person name="Dong C."/>
            <person name="Wang J."/>
            <person name="Liao Y."/>
            <person name="Shao Z."/>
        </authorList>
    </citation>
    <scope>NUCLEOTIDE SEQUENCE [LARGE SCALE GENOMIC DNA]</scope>
    <source>
        <strain evidence="4 5">MHS-2</strain>
    </source>
</reference>
<dbReference type="OrthoDB" id="8541463at2"/>
<dbReference type="STRING" id="1280950.HJO_16155"/>
<keyword evidence="1 2" id="KW-0808">Transferase</keyword>
<proteinExistence type="inferred from homology"/>
<dbReference type="RefSeq" id="WP_035619074.1">
    <property type="nucleotide sequence ID" value="NZ_ARYK01000011.1"/>
</dbReference>
<dbReference type="Pfam" id="PF01066">
    <property type="entry name" value="CDP-OH_P_transf"/>
    <property type="match status" value="1"/>
</dbReference>
<dbReference type="eggNOG" id="COG0558">
    <property type="taxonomic scope" value="Bacteria"/>
</dbReference>
<comment type="caution">
    <text evidence="4">The sequence shown here is derived from an EMBL/GenBank/DDBJ whole genome shotgun (WGS) entry which is preliminary data.</text>
</comment>
<dbReference type="AlphaFoldDB" id="A0A059FBL6"/>
<keyword evidence="3" id="KW-0472">Membrane</keyword>
<evidence type="ECO:0000256" key="2">
    <source>
        <dbReference type="RuleBase" id="RU003750"/>
    </source>
</evidence>
<gene>
    <name evidence="4" type="ORF">HJO_16155</name>
</gene>
<evidence type="ECO:0000256" key="1">
    <source>
        <dbReference type="ARBA" id="ARBA00022679"/>
    </source>
</evidence>
<dbReference type="GO" id="GO:0016780">
    <property type="term" value="F:phosphotransferase activity, for other substituted phosphate groups"/>
    <property type="evidence" value="ECO:0007669"/>
    <property type="project" value="InterPro"/>
</dbReference>
<feature type="transmembrane region" description="Helical" evidence="3">
    <location>
        <begin position="197"/>
        <end position="220"/>
    </location>
</feature>
<comment type="similarity">
    <text evidence="2">Belongs to the CDP-alcohol phosphatidyltransferase class-I family.</text>
</comment>
<accession>A0A059FBL6</accession>
<dbReference type="InterPro" id="IPR043130">
    <property type="entry name" value="CDP-OH_PTrfase_TM_dom"/>
</dbReference>
<dbReference type="Proteomes" id="UP000025171">
    <property type="component" value="Unassembled WGS sequence"/>
</dbReference>
<dbReference type="Gene3D" id="1.20.120.1760">
    <property type="match status" value="1"/>
</dbReference>
<dbReference type="EMBL" id="ARYK01000011">
    <property type="protein sequence ID" value="KCZ87933.1"/>
    <property type="molecule type" value="Genomic_DNA"/>
</dbReference>
<dbReference type="InterPro" id="IPR048254">
    <property type="entry name" value="CDP_ALCOHOL_P_TRANSF_CS"/>
</dbReference>
<name>A0A059FBL6_9PROT</name>
<evidence type="ECO:0000313" key="5">
    <source>
        <dbReference type="Proteomes" id="UP000025171"/>
    </source>
</evidence>
<feature type="transmembrane region" description="Helical" evidence="3">
    <location>
        <begin position="276"/>
        <end position="292"/>
    </location>
</feature>
<organism evidence="4 5">
    <name type="scientific">Hyphomonas johnsonii MHS-2</name>
    <dbReference type="NCBI Taxonomy" id="1280950"/>
    <lineage>
        <taxon>Bacteria</taxon>
        <taxon>Pseudomonadati</taxon>
        <taxon>Pseudomonadota</taxon>
        <taxon>Alphaproteobacteria</taxon>
        <taxon>Hyphomonadales</taxon>
        <taxon>Hyphomonadaceae</taxon>
        <taxon>Hyphomonas</taxon>
    </lineage>
</organism>